<dbReference type="EMBL" id="LT984806">
    <property type="protein sequence ID" value="SPD46285.1"/>
    <property type="molecule type" value="Genomic_DNA"/>
</dbReference>
<proteinExistence type="predicted"/>
<keyword evidence="4" id="KW-1185">Reference proteome</keyword>
<name>A0A375H4V9_9BURK</name>
<dbReference type="AlphaFoldDB" id="A0A375H4V9"/>
<evidence type="ECO:0000313" key="4">
    <source>
        <dbReference type="Proteomes" id="UP000256710"/>
    </source>
</evidence>
<dbReference type="Proteomes" id="UP000255168">
    <property type="component" value="Chromosome I"/>
</dbReference>
<dbReference type="Proteomes" id="UP000256710">
    <property type="component" value="Unassembled WGS sequence"/>
</dbReference>
<organism evidence="2 3">
    <name type="scientific">Cupriavidus neocaledonicus</name>
    <dbReference type="NCBI Taxonomy" id="1040979"/>
    <lineage>
        <taxon>Bacteria</taxon>
        <taxon>Pseudomonadati</taxon>
        <taxon>Pseudomonadota</taxon>
        <taxon>Betaproteobacteria</taxon>
        <taxon>Burkholderiales</taxon>
        <taxon>Burkholderiaceae</taxon>
        <taxon>Cupriavidus</taxon>
    </lineage>
</organism>
<protein>
    <submittedName>
        <fullName evidence="2">Uncharacterized protein</fullName>
    </submittedName>
</protein>
<evidence type="ECO:0000313" key="1">
    <source>
        <dbReference type="EMBL" id="SOZ37711.1"/>
    </source>
</evidence>
<gene>
    <name evidence="1" type="ORF">CBM2605_A80195</name>
    <name evidence="2" type="ORF">CBM2607_11222</name>
</gene>
<sequence>MADDIDRAQERDAANLADALAAQRTRAKTAAHLVATGECLNPHCCEPFAANDEGRLFCGPGCEQDYQRLKRAA</sequence>
<accession>A0A375H4V9</accession>
<dbReference type="EMBL" id="OFTC01000030">
    <property type="protein sequence ID" value="SOZ37711.1"/>
    <property type="molecule type" value="Genomic_DNA"/>
</dbReference>
<reference evidence="3 4" key="1">
    <citation type="submission" date="2018-01" db="EMBL/GenBank/DDBJ databases">
        <authorList>
            <person name="Clerissi C."/>
        </authorList>
    </citation>
    <scope>NUCLEOTIDE SEQUENCE [LARGE SCALE GENOMIC DNA]</scope>
    <source>
        <strain evidence="1">Cupriavidus taiwanensis STM 6082</strain>
        <strain evidence="2">Cupriavidus taiwanensis STM 6160</strain>
    </source>
</reference>
<dbReference type="RefSeq" id="WP_018006777.1">
    <property type="nucleotide sequence ID" value="NZ_AQUR01000100.1"/>
</dbReference>
<evidence type="ECO:0000313" key="2">
    <source>
        <dbReference type="EMBL" id="SPD46285.1"/>
    </source>
</evidence>
<evidence type="ECO:0000313" key="3">
    <source>
        <dbReference type="Proteomes" id="UP000255168"/>
    </source>
</evidence>